<feature type="transmembrane region" description="Helical" evidence="12">
    <location>
        <begin position="294"/>
        <end position="318"/>
    </location>
</feature>
<feature type="transmembrane region" description="Helical" evidence="12">
    <location>
        <begin position="121"/>
        <end position="141"/>
    </location>
</feature>
<evidence type="ECO:0000256" key="3">
    <source>
        <dbReference type="ARBA" id="ARBA00022692"/>
    </source>
</evidence>
<keyword evidence="4" id="KW-0479">Metal-binding</keyword>
<keyword evidence="3 12" id="KW-0812">Transmembrane</keyword>
<keyword evidence="6" id="KW-0560">Oxidoreductase</keyword>
<evidence type="ECO:0000256" key="11">
    <source>
        <dbReference type="ARBA" id="ARBA00023444"/>
    </source>
</evidence>
<keyword evidence="5 12" id="KW-1133">Transmembrane helix</keyword>
<dbReference type="GO" id="GO:0046872">
    <property type="term" value="F:metal ion binding"/>
    <property type="evidence" value="ECO:0007669"/>
    <property type="project" value="UniProtKB-KW"/>
</dbReference>
<keyword evidence="9 12" id="KW-0472">Membrane</keyword>
<evidence type="ECO:0000256" key="5">
    <source>
        <dbReference type="ARBA" id="ARBA00022989"/>
    </source>
</evidence>
<dbReference type="PANTHER" id="PTHR35457">
    <property type="entry name" value="HEME A SYNTHASE"/>
    <property type="match status" value="1"/>
</dbReference>
<dbReference type="EMBL" id="JAIXNE010000001">
    <property type="protein sequence ID" value="MCA6073630.1"/>
    <property type="molecule type" value="Genomic_DNA"/>
</dbReference>
<comment type="caution">
    <text evidence="13">The sequence shown here is derived from an EMBL/GenBank/DDBJ whole genome shotgun (WGS) entry which is preliminary data.</text>
</comment>
<dbReference type="InterPro" id="IPR003780">
    <property type="entry name" value="COX15/CtaA_fam"/>
</dbReference>
<dbReference type="Proteomes" id="UP001139409">
    <property type="component" value="Unassembled WGS sequence"/>
</dbReference>
<feature type="transmembrane region" description="Helical" evidence="12">
    <location>
        <begin position="12"/>
        <end position="33"/>
    </location>
</feature>
<evidence type="ECO:0000256" key="10">
    <source>
        <dbReference type="ARBA" id="ARBA00023157"/>
    </source>
</evidence>
<dbReference type="AlphaFoldDB" id="A0A9X1HMB2"/>
<comment type="pathway">
    <text evidence="11">Porphyrin-containing compound metabolism.</text>
</comment>
<keyword evidence="10" id="KW-1015">Disulfide bond</keyword>
<evidence type="ECO:0000256" key="2">
    <source>
        <dbReference type="ARBA" id="ARBA00022475"/>
    </source>
</evidence>
<evidence type="ECO:0000256" key="1">
    <source>
        <dbReference type="ARBA" id="ARBA00004141"/>
    </source>
</evidence>
<keyword evidence="14" id="KW-1185">Reference proteome</keyword>
<dbReference type="GO" id="GO:0006784">
    <property type="term" value="P:heme A biosynthetic process"/>
    <property type="evidence" value="ECO:0007669"/>
    <property type="project" value="InterPro"/>
</dbReference>
<evidence type="ECO:0000256" key="12">
    <source>
        <dbReference type="SAM" id="Phobius"/>
    </source>
</evidence>
<evidence type="ECO:0000256" key="4">
    <source>
        <dbReference type="ARBA" id="ARBA00022723"/>
    </source>
</evidence>
<organism evidence="13 14">
    <name type="scientific">Fulvivirga sedimenti</name>
    <dbReference type="NCBI Taxonomy" id="2879465"/>
    <lineage>
        <taxon>Bacteria</taxon>
        <taxon>Pseudomonadati</taxon>
        <taxon>Bacteroidota</taxon>
        <taxon>Cytophagia</taxon>
        <taxon>Cytophagales</taxon>
        <taxon>Fulvivirgaceae</taxon>
        <taxon>Fulvivirga</taxon>
    </lineage>
</organism>
<keyword evidence="2" id="KW-1003">Cell membrane</keyword>
<dbReference type="RefSeq" id="WP_225696742.1">
    <property type="nucleotide sequence ID" value="NZ_JAIXNE010000001.1"/>
</dbReference>
<evidence type="ECO:0000256" key="9">
    <source>
        <dbReference type="ARBA" id="ARBA00023136"/>
    </source>
</evidence>
<dbReference type="PANTHER" id="PTHR35457:SF1">
    <property type="entry name" value="HEME A SYNTHASE"/>
    <property type="match status" value="1"/>
</dbReference>
<dbReference type="GO" id="GO:0016020">
    <property type="term" value="C:membrane"/>
    <property type="evidence" value="ECO:0007669"/>
    <property type="project" value="UniProtKB-SubCell"/>
</dbReference>
<evidence type="ECO:0000256" key="6">
    <source>
        <dbReference type="ARBA" id="ARBA00023002"/>
    </source>
</evidence>
<keyword evidence="7" id="KW-0408">Iron</keyword>
<dbReference type="Pfam" id="PF02628">
    <property type="entry name" value="COX15-CtaA"/>
    <property type="match status" value="2"/>
</dbReference>
<protein>
    <submittedName>
        <fullName evidence="13">COX15/CtaA family protein</fullName>
    </submittedName>
</protein>
<comment type="subcellular location">
    <subcellularLocation>
        <location evidence="1">Membrane</location>
        <topology evidence="1">Multi-pass membrane protein</topology>
    </subcellularLocation>
</comment>
<dbReference type="InterPro" id="IPR050450">
    <property type="entry name" value="COX15/CtaA_HemeA_synthase"/>
</dbReference>
<gene>
    <name evidence="13" type="ORF">LDX50_02070</name>
</gene>
<evidence type="ECO:0000256" key="8">
    <source>
        <dbReference type="ARBA" id="ARBA00023133"/>
    </source>
</evidence>
<feature type="transmembrane region" description="Helical" evidence="12">
    <location>
        <begin position="217"/>
        <end position="234"/>
    </location>
</feature>
<name>A0A9X1HMB2_9BACT</name>
<feature type="transmembrane region" description="Helical" evidence="12">
    <location>
        <begin position="270"/>
        <end position="287"/>
    </location>
</feature>
<feature type="transmembrane region" description="Helical" evidence="12">
    <location>
        <begin position="176"/>
        <end position="197"/>
    </location>
</feature>
<reference evidence="13" key="1">
    <citation type="submission" date="2021-09" db="EMBL/GenBank/DDBJ databases">
        <title>Fulvivirga sp. isolated from coastal sediment.</title>
        <authorList>
            <person name="Yu H."/>
        </authorList>
    </citation>
    <scope>NUCLEOTIDE SEQUENCE</scope>
    <source>
        <strain evidence="13">1062</strain>
    </source>
</reference>
<accession>A0A9X1HMB2</accession>
<evidence type="ECO:0000313" key="14">
    <source>
        <dbReference type="Proteomes" id="UP001139409"/>
    </source>
</evidence>
<sequence length="355" mass="40189">MTNNEGRASRRYGTFSLFTLVSVYLLILVGGIVRTTGSGMGCPDWPKCFDKWVPPTSESELPANYREIYSDYRHEKNIRFAKYLRSFGLDETADQLLSDEKIREERPFNAVNTWVEYINRLLGALIGVFILLTVIFAIRFIKSDPKIFYTALATLILVLFQGWIGSIVVSTNLVPWMVTIHMLLAIVIVGMLVYLVYRSRKSFTEPYRIKEGLRSPLMFFLVVAMVIMVVQIVLGTQVREEIDVIAESLGASARESWIGMLDMIFVVHRSFSWIILFLNGYLFYLLWKQGIRLGLIGSICLMVFGSFVSGVIMAYAGMPAAAQPVHLLLGTGIIGLQFLLFLHLRGSEPIKEDLI</sequence>
<keyword evidence="8" id="KW-0350">Heme biosynthesis</keyword>
<feature type="transmembrane region" description="Helical" evidence="12">
    <location>
        <begin position="148"/>
        <end position="170"/>
    </location>
</feature>
<evidence type="ECO:0000313" key="13">
    <source>
        <dbReference type="EMBL" id="MCA6073630.1"/>
    </source>
</evidence>
<evidence type="ECO:0000256" key="7">
    <source>
        <dbReference type="ARBA" id="ARBA00023004"/>
    </source>
</evidence>
<proteinExistence type="predicted"/>
<feature type="transmembrane region" description="Helical" evidence="12">
    <location>
        <begin position="324"/>
        <end position="344"/>
    </location>
</feature>
<dbReference type="GO" id="GO:0016491">
    <property type="term" value="F:oxidoreductase activity"/>
    <property type="evidence" value="ECO:0007669"/>
    <property type="project" value="UniProtKB-KW"/>
</dbReference>